<gene>
    <name evidence="1" type="ORF">DVJ83_18940</name>
</gene>
<evidence type="ECO:0000313" key="2">
    <source>
        <dbReference type="Proteomes" id="UP000253744"/>
    </source>
</evidence>
<dbReference type="AlphaFoldDB" id="A0A345IND6"/>
<geneLocation type="plasmid" evidence="2">
    <name>pdrdvi</name>
</geneLocation>
<dbReference type="Proteomes" id="UP000253744">
    <property type="component" value="Plasmid pDrdVI"/>
</dbReference>
<evidence type="ECO:0000313" key="1">
    <source>
        <dbReference type="EMBL" id="AXH01209.1"/>
    </source>
</evidence>
<protein>
    <submittedName>
        <fullName evidence="1">Uncharacterized protein</fullName>
    </submittedName>
</protein>
<dbReference type="EMBL" id="CP031164">
    <property type="protein sequence ID" value="AXH01209.1"/>
    <property type="molecule type" value="Genomic_DNA"/>
</dbReference>
<reference evidence="1 2" key="1">
    <citation type="submission" date="2018-07" db="EMBL/GenBank/DDBJ databases">
        <title>Complete Genome and Methylome Analysis of Deinococcus wulumuqiensis NEB 479.</title>
        <authorList>
            <person name="Fomenkov A."/>
            <person name="Luyten Y."/>
            <person name="Vincze T."/>
            <person name="Anton B.P."/>
            <person name="Clark T."/>
            <person name="Roberts R.J."/>
            <person name="Morgan R.D."/>
        </authorList>
    </citation>
    <scope>NUCLEOTIDE SEQUENCE [LARGE SCALE GENOMIC DNA]</scope>
    <source>
        <strain evidence="1 2">NEB 479</strain>
        <plasmid evidence="2">Plasmid pdrdvi</plasmid>
    </source>
</reference>
<dbReference type="KEGG" id="dwu:DVJ83_18940"/>
<proteinExistence type="predicted"/>
<keyword evidence="1" id="KW-0614">Plasmid</keyword>
<organism evidence="1 2">
    <name type="scientific">Deinococcus wulumuqiensis</name>
    <dbReference type="NCBI Taxonomy" id="980427"/>
    <lineage>
        <taxon>Bacteria</taxon>
        <taxon>Thermotogati</taxon>
        <taxon>Deinococcota</taxon>
        <taxon>Deinococci</taxon>
        <taxon>Deinococcales</taxon>
        <taxon>Deinococcaceae</taxon>
        <taxon>Deinococcus</taxon>
    </lineage>
</organism>
<name>A0A345IND6_9DEIO</name>
<sequence>MEDTPAKTSELSLNFFHFLLRRASLDRMKVFGPLTEMPTARNMGIGESHRLKRYKFKFWVRPSVDYELAGSHGGFPFGLLLGDLRDTEQHSAWSEVRRVHTPWCCTFR</sequence>
<accession>A0A345IND6</accession>